<protein>
    <submittedName>
        <fullName evidence="1">Uncharacterized protein</fullName>
    </submittedName>
</protein>
<name>A0ACB7CD26_9ASCO</name>
<keyword evidence="2" id="KW-1185">Reference proteome</keyword>
<evidence type="ECO:0000313" key="2">
    <source>
        <dbReference type="Proteomes" id="UP000768646"/>
    </source>
</evidence>
<accession>A0ACB7CD26</accession>
<sequence>MYGIIFLSYLGLILGFSFLTICIACGLYYLSEFIEEYSEFSKKLIKRQIYMVIFLHFVLLIFDKLSFFFIIFSVLSHILYLLNLRSFPCISVSSLLFRVSVVFTVLNHMFWIWNFKSYFTSFLADSFLYLKGKSQQEYTFAQIASFFGICVWLTPFSLFVSLPAGDNVLPVSLRNSSKSNTRVTFTQNDKHKRIGLVKTIFLKVKIYIDLISQNLNWNDQPSKISLYI</sequence>
<organism evidence="1 2">
    <name type="scientific">Pneumocystis oryctolagi</name>
    <dbReference type="NCBI Taxonomy" id="42067"/>
    <lineage>
        <taxon>Eukaryota</taxon>
        <taxon>Fungi</taxon>
        <taxon>Dikarya</taxon>
        <taxon>Ascomycota</taxon>
        <taxon>Taphrinomycotina</taxon>
        <taxon>Pneumocystomycetes</taxon>
        <taxon>Pneumocystaceae</taxon>
        <taxon>Pneumocystis</taxon>
    </lineage>
</organism>
<gene>
    <name evidence="1" type="ORF">PORY_001228</name>
</gene>
<dbReference type="EMBL" id="JABTEG010000003">
    <property type="protein sequence ID" value="KAG4305672.1"/>
    <property type="molecule type" value="Genomic_DNA"/>
</dbReference>
<comment type="caution">
    <text evidence="1">The sequence shown here is derived from an EMBL/GenBank/DDBJ whole genome shotgun (WGS) entry which is preliminary data.</text>
</comment>
<proteinExistence type="predicted"/>
<evidence type="ECO:0000313" key="1">
    <source>
        <dbReference type="EMBL" id="KAG4305672.1"/>
    </source>
</evidence>
<dbReference type="Proteomes" id="UP000768646">
    <property type="component" value="Unassembled WGS sequence"/>
</dbReference>
<reference evidence="1 2" key="1">
    <citation type="journal article" date="2021" name="Commun. Biol.">
        <title>Genomic insights into the host specific adaptation of the Pneumocystis genus.</title>
        <authorList>
            <person name="Cisse O.H."/>
            <person name="Ma L."/>
            <person name="Dekker J.P."/>
            <person name="Khil P.P."/>
            <person name="Youn J.-H."/>
            <person name="Brenchley J.M."/>
            <person name="Blair R."/>
            <person name="Pahar B."/>
            <person name="Chabe M."/>
            <person name="Van Rompay K.K.A."/>
            <person name="Keesler R."/>
            <person name="Sukura A."/>
            <person name="Hirsch V."/>
            <person name="Kutty G."/>
            <person name="Liu Y."/>
            <person name="Peng L."/>
            <person name="Chen J."/>
            <person name="Song J."/>
            <person name="Weissenbacher-Lang C."/>
            <person name="Xu J."/>
            <person name="Upham N.S."/>
            <person name="Stajich J.E."/>
            <person name="Cuomo C.A."/>
            <person name="Cushion M.T."/>
            <person name="Kovacs J.A."/>
        </authorList>
    </citation>
    <scope>NUCLEOTIDE SEQUENCE [LARGE SCALE GENOMIC DNA]</scope>
    <source>
        <strain evidence="1 2">RABM</strain>
    </source>
</reference>